<dbReference type="InterPro" id="IPR010093">
    <property type="entry name" value="SinI_DNA-bd"/>
</dbReference>
<protein>
    <submittedName>
        <fullName evidence="3">DNA-binding protein</fullName>
    </submittedName>
    <submittedName>
        <fullName evidence="2">Helix-turn-helix domain-containing protein</fullName>
    </submittedName>
</protein>
<reference evidence="3 4" key="1">
    <citation type="submission" date="2018-08" db="EMBL/GenBank/DDBJ databases">
        <title>A genome reference for cultivated species of the human gut microbiota.</title>
        <authorList>
            <person name="Zou Y."/>
            <person name="Xue W."/>
            <person name="Luo G."/>
        </authorList>
    </citation>
    <scope>NUCLEOTIDE SEQUENCE [LARGE SCALE GENOMIC DNA]</scope>
    <source>
        <strain evidence="3 4">AF38-2</strain>
    </source>
</reference>
<gene>
    <name evidence="3" type="ORF">DW027_08125</name>
    <name evidence="2" type="ORF">GA560_08725</name>
</gene>
<dbReference type="NCBIfam" id="TIGR01764">
    <property type="entry name" value="excise"/>
    <property type="match status" value="1"/>
</dbReference>
<proteinExistence type="predicted"/>
<dbReference type="Proteomes" id="UP000474077">
    <property type="component" value="Unassembled WGS sequence"/>
</dbReference>
<evidence type="ECO:0000313" key="2">
    <source>
        <dbReference type="EMBL" id="KAB6083917.1"/>
    </source>
</evidence>
<keyword evidence="3" id="KW-0238">DNA-binding</keyword>
<dbReference type="Proteomes" id="UP000284495">
    <property type="component" value="Unassembled WGS sequence"/>
</dbReference>
<dbReference type="InterPro" id="IPR009061">
    <property type="entry name" value="DNA-bd_dom_put_sf"/>
</dbReference>
<dbReference type="EMBL" id="QROO01000008">
    <property type="protein sequence ID" value="RHL39249.1"/>
    <property type="molecule type" value="Genomic_DNA"/>
</dbReference>
<feature type="domain" description="Helix-turn-helix" evidence="1">
    <location>
        <begin position="44"/>
        <end position="95"/>
    </location>
</feature>
<evidence type="ECO:0000259" key="1">
    <source>
        <dbReference type="Pfam" id="PF12728"/>
    </source>
</evidence>
<evidence type="ECO:0000313" key="5">
    <source>
        <dbReference type="Proteomes" id="UP000474077"/>
    </source>
</evidence>
<dbReference type="GO" id="GO:0003677">
    <property type="term" value="F:DNA binding"/>
    <property type="evidence" value="ECO:0007669"/>
    <property type="project" value="UniProtKB-KW"/>
</dbReference>
<evidence type="ECO:0000313" key="4">
    <source>
        <dbReference type="Proteomes" id="UP000284495"/>
    </source>
</evidence>
<sequence>MLYNNILHDDALVVQLTVSQIKAIIRDVLQESPLYLTSEKSETLTIEEVSELTGYKKATLYKLTHERKIPFHKPAHGGRRIFFKRAEINQWLESNHFETYEESFENVKGKKVLNSKLNSYEKSK</sequence>
<dbReference type="AlphaFoldDB" id="A0A415KSK3"/>
<dbReference type="Pfam" id="PF12728">
    <property type="entry name" value="HTH_17"/>
    <property type="match status" value="1"/>
</dbReference>
<reference evidence="2 5" key="2">
    <citation type="journal article" date="2019" name="Nat. Med.">
        <title>A library of human gut bacterial isolates paired with longitudinal multiomics data enables mechanistic microbiome research.</title>
        <authorList>
            <person name="Poyet M."/>
            <person name="Groussin M."/>
            <person name="Gibbons S.M."/>
            <person name="Avila-Pacheco J."/>
            <person name="Jiang X."/>
            <person name="Kearney S.M."/>
            <person name="Perrotta A.R."/>
            <person name="Berdy B."/>
            <person name="Zhao S."/>
            <person name="Lieberman T.D."/>
            <person name="Swanson P.K."/>
            <person name="Smith M."/>
            <person name="Roesemann S."/>
            <person name="Alexander J.E."/>
            <person name="Rich S.A."/>
            <person name="Livny J."/>
            <person name="Vlamakis H."/>
            <person name="Clish C."/>
            <person name="Bullock K."/>
            <person name="Deik A."/>
            <person name="Scott J."/>
            <person name="Pierce K.A."/>
            <person name="Xavier R.J."/>
            <person name="Alm E.J."/>
        </authorList>
    </citation>
    <scope>NUCLEOTIDE SEQUENCE [LARGE SCALE GENOMIC DNA]</scope>
    <source>
        <strain evidence="2 5">BIOML-A73</strain>
    </source>
</reference>
<accession>A0A415KSK3</accession>
<dbReference type="SUPFAM" id="SSF46955">
    <property type="entry name" value="Putative DNA-binding domain"/>
    <property type="match status" value="1"/>
</dbReference>
<organism evidence="3 4">
    <name type="scientific">Bacteroides xylanisolvens</name>
    <dbReference type="NCBI Taxonomy" id="371601"/>
    <lineage>
        <taxon>Bacteria</taxon>
        <taxon>Pseudomonadati</taxon>
        <taxon>Bacteroidota</taxon>
        <taxon>Bacteroidia</taxon>
        <taxon>Bacteroidales</taxon>
        <taxon>Bacteroidaceae</taxon>
        <taxon>Bacteroides</taxon>
    </lineage>
</organism>
<comment type="caution">
    <text evidence="3">The sequence shown here is derived from an EMBL/GenBank/DDBJ whole genome shotgun (WGS) entry which is preliminary data.</text>
</comment>
<name>A0A415KSK3_9BACE</name>
<dbReference type="EMBL" id="WDER01000018">
    <property type="protein sequence ID" value="KAB6083917.1"/>
    <property type="molecule type" value="Genomic_DNA"/>
</dbReference>
<dbReference type="InterPro" id="IPR041657">
    <property type="entry name" value="HTH_17"/>
</dbReference>
<evidence type="ECO:0000313" key="3">
    <source>
        <dbReference type="EMBL" id="RHL39249.1"/>
    </source>
</evidence>